<feature type="compositionally biased region" description="Polar residues" evidence="1">
    <location>
        <begin position="339"/>
        <end position="352"/>
    </location>
</feature>
<gene>
    <name evidence="3" type="ORF">G4B88_020043</name>
</gene>
<dbReference type="EMBL" id="JAATIQ010000096">
    <property type="protein sequence ID" value="KAF4383721.1"/>
    <property type="molecule type" value="Genomic_DNA"/>
</dbReference>
<feature type="region of interest" description="Disordered" evidence="1">
    <location>
        <begin position="316"/>
        <end position="389"/>
    </location>
</feature>
<keyword evidence="4" id="KW-1185">Reference proteome</keyword>
<dbReference type="Pfam" id="PF14111">
    <property type="entry name" value="DUF4283"/>
    <property type="match status" value="1"/>
</dbReference>
<feature type="region of interest" description="Disordered" evidence="1">
    <location>
        <begin position="467"/>
        <end position="494"/>
    </location>
</feature>
<dbReference type="AlphaFoldDB" id="A0A7J6GLE3"/>
<reference evidence="3 4" key="1">
    <citation type="journal article" date="2020" name="bioRxiv">
        <title>Sequence and annotation of 42 cannabis genomes reveals extensive copy number variation in cannabinoid synthesis and pathogen resistance genes.</title>
        <authorList>
            <person name="Mckernan K.J."/>
            <person name="Helbert Y."/>
            <person name="Kane L.T."/>
            <person name="Ebling H."/>
            <person name="Zhang L."/>
            <person name="Liu B."/>
            <person name="Eaton Z."/>
            <person name="Mclaughlin S."/>
            <person name="Kingan S."/>
            <person name="Baybayan P."/>
            <person name="Concepcion G."/>
            <person name="Jordan M."/>
            <person name="Riva A."/>
            <person name="Barbazuk W."/>
            <person name="Harkins T."/>
        </authorList>
    </citation>
    <scope>NUCLEOTIDE SEQUENCE [LARGE SCALE GENOMIC DNA]</scope>
    <source>
        <strain evidence="4">cv. Jamaican Lion 4</strain>
        <tissue evidence="3">Leaf</tissue>
    </source>
</reference>
<evidence type="ECO:0000313" key="3">
    <source>
        <dbReference type="EMBL" id="KAF4383721.1"/>
    </source>
</evidence>
<evidence type="ECO:0000313" key="4">
    <source>
        <dbReference type="Proteomes" id="UP000583929"/>
    </source>
</evidence>
<feature type="compositionally biased region" description="Basic and acidic residues" evidence="1">
    <location>
        <begin position="373"/>
        <end position="385"/>
    </location>
</feature>
<proteinExistence type="predicted"/>
<feature type="compositionally biased region" description="Low complexity" evidence="1">
    <location>
        <begin position="480"/>
        <end position="494"/>
    </location>
</feature>
<feature type="region of interest" description="Disordered" evidence="1">
    <location>
        <begin position="573"/>
        <end position="593"/>
    </location>
</feature>
<sequence length="632" mass="71135">MDPAGISDLFEESIQLSQSDLTFSLNPGEVDEPQESNKVLLGKIINRHKLGKAAIQGSLKLSWNAIKGWKWKEIEGGVIQFTFARRDDAMNVLARRPWFICGALVVIMPWPAWLTPAEVRFDKTPLWVNVESIPPFYWNLSNLKELASKASPVHELPQGIEDAIDRSSKTSGSNIAPTIVKDEFGNFYPMFGVWLKNDAQEKSTFTTPLAKWFQDWVLQKRLGTDPVLRNQMKIHRAIRNSEEAEIRECRMQLPTKKRIVTDSEDEGSATTAEQVITQLPLVYLPGIGEVAPFGNNSKRVVIQDLIDAAIEASDETSKSKVGLGKQGAASEQSKKTIRTNETGTDSTISLPSIDNEGNIALHSDNVPGVSTQPEEHAVPCAESRRKDKGKHIAVGNDSNFRQILPYKASPLGTQAQIINWPSKECWAQPKARELLMGALTVDKFHREPTLFNPILDIEDFRVQEHLNGPRKRKGSDGIIFNSPPKSKPNQKPFSQARRWGLWNLNTNFLTLIHSHQTQRLLQKVFPINSCLGRTPKTCLPLEGEDQGNLFQSQIPQVLHQKEGAGRLRCKRDFPQPQNHSKEKTIEGRRENSTQRSRVYGKILLEKNGIYMLRMAPQMETIKKPSGMPLETR</sequence>
<dbReference type="PANTHER" id="PTHR31286">
    <property type="entry name" value="GLYCINE-RICH CELL WALL STRUCTURAL PROTEIN 1.8-LIKE"/>
    <property type="match status" value="1"/>
</dbReference>
<dbReference type="InterPro" id="IPR025558">
    <property type="entry name" value="DUF4283"/>
</dbReference>
<evidence type="ECO:0000259" key="2">
    <source>
        <dbReference type="Pfam" id="PF14111"/>
    </source>
</evidence>
<protein>
    <recommendedName>
        <fullName evidence="2">DUF4283 domain-containing protein</fullName>
    </recommendedName>
</protein>
<dbReference type="PANTHER" id="PTHR31286:SF180">
    <property type="entry name" value="OS10G0362600 PROTEIN"/>
    <property type="match status" value="1"/>
</dbReference>
<comment type="caution">
    <text evidence="3">The sequence shown here is derived from an EMBL/GenBank/DDBJ whole genome shotgun (WGS) entry which is preliminary data.</text>
</comment>
<organism evidence="3 4">
    <name type="scientific">Cannabis sativa</name>
    <name type="common">Hemp</name>
    <name type="synonym">Marijuana</name>
    <dbReference type="NCBI Taxonomy" id="3483"/>
    <lineage>
        <taxon>Eukaryota</taxon>
        <taxon>Viridiplantae</taxon>
        <taxon>Streptophyta</taxon>
        <taxon>Embryophyta</taxon>
        <taxon>Tracheophyta</taxon>
        <taxon>Spermatophyta</taxon>
        <taxon>Magnoliopsida</taxon>
        <taxon>eudicotyledons</taxon>
        <taxon>Gunneridae</taxon>
        <taxon>Pentapetalae</taxon>
        <taxon>rosids</taxon>
        <taxon>fabids</taxon>
        <taxon>Rosales</taxon>
        <taxon>Cannabaceae</taxon>
        <taxon>Cannabis</taxon>
    </lineage>
</organism>
<evidence type="ECO:0000256" key="1">
    <source>
        <dbReference type="SAM" id="MobiDB-lite"/>
    </source>
</evidence>
<name>A0A7J6GLE3_CANSA</name>
<accession>A0A7J6GLE3</accession>
<feature type="domain" description="DUF4283" evidence="2">
    <location>
        <begin position="37"/>
        <end position="118"/>
    </location>
</feature>
<dbReference type="Proteomes" id="UP000583929">
    <property type="component" value="Unassembled WGS sequence"/>
</dbReference>
<dbReference type="InterPro" id="IPR040256">
    <property type="entry name" value="At4g02000-like"/>
</dbReference>
<feature type="compositionally biased region" description="Basic and acidic residues" evidence="1">
    <location>
        <begin position="573"/>
        <end position="592"/>
    </location>
</feature>